<dbReference type="GO" id="GO:0005634">
    <property type="term" value="C:nucleus"/>
    <property type="evidence" value="ECO:0007669"/>
    <property type="project" value="UniProtKB-SubCell"/>
</dbReference>
<dbReference type="InterPro" id="IPR001214">
    <property type="entry name" value="SET_dom"/>
</dbReference>
<keyword evidence="13" id="KW-1185">Reference proteome</keyword>
<evidence type="ECO:0000256" key="8">
    <source>
        <dbReference type="SAM" id="MobiDB-lite"/>
    </source>
</evidence>
<dbReference type="Gene3D" id="2.170.270.10">
    <property type="entry name" value="SET domain"/>
    <property type="match status" value="1"/>
</dbReference>
<dbReference type="PANTHER" id="PTHR22884">
    <property type="entry name" value="SET DOMAIN PROTEINS"/>
    <property type="match status" value="1"/>
</dbReference>
<dbReference type="GO" id="GO:0032259">
    <property type="term" value="P:methylation"/>
    <property type="evidence" value="ECO:0007669"/>
    <property type="project" value="UniProtKB-KW"/>
</dbReference>
<evidence type="ECO:0000256" key="3">
    <source>
        <dbReference type="ARBA" id="ARBA00022454"/>
    </source>
</evidence>
<evidence type="ECO:0000256" key="7">
    <source>
        <dbReference type="ARBA" id="ARBA00023242"/>
    </source>
</evidence>
<dbReference type="CDD" id="cd15489">
    <property type="entry name" value="PHD_SF"/>
    <property type="match status" value="1"/>
</dbReference>
<feature type="region of interest" description="Disordered" evidence="8">
    <location>
        <begin position="196"/>
        <end position="224"/>
    </location>
</feature>
<feature type="region of interest" description="Disordered" evidence="8">
    <location>
        <begin position="149"/>
        <end position="170"/>
    </location>
</feature>
<dbReference type="CDD" id="cd10531">
    <property type="entry name" value="SET_SETD2-like"/>
    <property type="match status" value="1"/>
</dbReference>
<gene>
    <name evidence="12" type="ORF">BBBOND_0312650</name>
</gene>
<dbReference type="OrthoDB" id="308383at2759"/>
<dbReference type="InterPro" id="IPR006560">
    <property type="entry name" value="AWS_dom"/>
</dbReference>
<evidence type="ECO:0000259" key="10">
    <source>
        <dbReference type="PROSITE" id="PS50868"/>
    </source>
</evidence>
<keyword evidence="6" id="KW-0949">S-adenosyl-L-methionine</keyword>
<dbReference type="EMBL" id="LK391709">
    <property type="protein sequence ID" value="CDR97362.1"/>
    <property type="molecule type" value="Genomic_DNA"/>
</dbReference>
<feature type="compositionally biased region" description="Polar residues" evidence="8">
    <location>
        <begin position="149"/>
        <end position="162"/>
    </location>
</feature>
<feature type="compositionally biased region" description="Polar residues" evidence="8">
    <location>
        <begin position="1187"/>
        <end position="1196"/>
    </location>
</feature>
<feature type="region of interest" description="Disordered" evidence="8">
    <location>
        <begin position="942"/>
        <end position="1027"/>
    </location>
</feature>
<keyword evidence="4" id="KW-0489">Methyltransferase</keyword>
<dbReference type="Pfam" id="PF00856">
    <property type="entry name" value="SET"/>
    <property type="match status" value="1"/>
</dbReference>
<feature type="region of interest" description="Disordered" evidence="8">
    <location>
        <begin position="81"/>
        <end position="121"/>
    </location>
</feature>
<feature type="region of interest" description="Disordered" evidence="8">
    <location>
        <begin position="294"/>
        <end position="339"/>
    </location>
</feature>
<evidence type="ECO:0000313" key="13">
    <source>
        <dbReference type="Proteomes" id="UP000033188"/>
    </source>
</evidence>
<dbReference type="GO" id="GO:0042054">
    <property type="term" value="F:histone methyltransferase activity"/>
    <property type="evidence" value="ECO:0007669"/>
    <property type="project" value="InterPro"/>
</dbReference>
<feature type="compositionally biased region" description="Low complexity" evidence="8">
    <location>
        <begin position="508"/>
        <end position="528"/>
    </location>
</feature>
<dbReference type="SUPFAM" id="SSF57903">
    <property type="entry name" value="FYVE/PHD zinc finger"/>
    <property type="match status" value="1"/>
</dbReference>
<dbReference type="PROSITE" id="PS50868">
    <property type="entry name" value="POST_SET"/>
    <property type="match status" value="1"/>
</dbReference>
<keyword evidence="5" id="KW-0808">Transferase</keyword>
<dbReference type="KEGG" id="bbig:BBBOND_0312650"/>
<sequence length="1833" mass="197879">MVTTVGIKGKKPKDGIYALKQLVLESAPPEFLPFREDVLGYIRSVGSESEASDVWISKLAPRLLGDDEPVPDLAAVHRASAKRSGTAKGSNADLNAADGSVLASGTPDVRPALSGDAPVPEGNSWDIENALGAAIHSFMAAGAAKALGNTTSSHAPPATQGTPFGAPGVRSMQSQVLGNITENQRRASFEKLLESLNNSGDDEKDPSGPAQKAKPATGMDGGKDALPGGLGAALTHAATTRVDNAAVLASNAIKLPVPPRVNPVPAAVAVGSIAGAGLGSTAVVVDPSQLADPAAALSRSHAQPEKQALERGKERPRSVRAKSKESSQPGTPFSRKDEVIDCGSPVVGEHLAEVDTDLLGGDAAGKRGLRKLNARRIVDRKLVWPLNCWVCREPMDRMHPYVVCNSTCKRAYHASCEAIAALKLRLQIKPIDVETPALPRGRSARGAARGRGRSSVRASSRKGNVGAPDSLSPERVPGSADGNYTAGMEGSSLQEAYASAGRIGSTDSAPRLRASGSGSAASRAGSVSEHATGLSGRDASLRGIGAVDGTRNRHAANDNDKNELEVSTEWRKLVPSSTGWTRVTPNCISRECSFCINSYAGCSACFKFVAIKDLCRCAMDGCSTFYCYPACLRQVRLVVPDVQIMEIHQLVYGNVDRLLDENKRPIFICHGHTCWSCYDCDRYSYLWETLWRIEANRSETDYMNTAWQDLRKTCRGKVETAHFAKGKKLTRPLVYPDLRLYKTYMQSRRFAIHGVSGSTASKTLYPPSDDEDRATFHQVTSNVLMRCVRCERTWCTHCLHPDVRILQNSGKQMICQDCIHVEMVQALSQDRVERSSQHELIDPKVMVPSRHPLDVYNTVSSYIASQGLYQSKLAVKPHFLDPGSFYHVPDAAELAATCPRKIRSDAGKTRARGAAASKAVNADGADKVNDCKREAIDVVPRAKADGASASGGKRGAQNGPKGEKSSANATGSAPGVKGASGTKTNVDTNAATTPKNLVKTEGSSSASLGNAGATRVTSGSVDGGAVNQPAMAEKANGSELIRQGGMAAAVNTVSTGLNLSNAMGQPPVMPGGLPNPAAQVTAAMSPTNATQAGAGGAQVVVGEFGASVEIPVGSAEALDGQQLPAQGEKRRRGRPRNSTEKSPSSARQAKLPQEGGDTPVQEGEEVQRRKYVRRAKTEKGLKPAKTTKASKSGRSEMSSDDEGDARPKRATRPTAVRHPLIASSRRELRAQVRTRLNRMHSKEFNVMVREVDPLVVLRLCSEFRYMTSNLITDDSLRSISGVQASTKCSCTYGCSSTCANIARHVECNNVNCNLGDFNCGNRRFKHMGIPKLRLRMVEGKGMGAFAAEDIDEDELVCEYVGRVITQAQFQRCVSSWSFAELDNANQSHWYIMKVHKDVYIDSTNMGNVARFINHSCEPNCSSVPFYVNGTFRMGVFAQRRIAKGEEVTYNYGFSSRGVGGGFKCLCGAKNCRGIVGVQPDTTAETLQEIEIAKASGLEYDTLSQLMYDIASMHGCKSDVSSMKNSPSPIDILNGIRTTGDLYRYEKSQTRLRLKGESDLGSGLVMPISPVTLVVEDSMQLKHSQLNYAKLLVLGGRTMKEWDMANTKEFAAGIPWGIIALENNKATMTKSLESGCAFPDFYSRAKRYIQTMCMALSRQCAGNQGCENVQSLMDLTWGATEPCYVCNGYGDCKNCDHCGDVLHDDNACGDFYVNRAGMNLCNVCQNSDHRLAWLLSSDIAKESMAMRLWRLRMEMAYRQSRATFRSLVAQHKASANESAETGGSQSRVYLRPEALLCTRRELERFNKSPTAFYDMQVKYHTQCQNALSNYECFW</sequence>
<dbReference type="VEuPathDB" id="PiroplasmaDB:BBBOND_0312650"/>
<evidence type="ECO:0000313" key="12">
    <source>
        <dbReference type="EMBL" id="CDR97362.1"/>
    </source>
</evidence>
<feature type="compositionally biased region" description="Low complexity" evidence="8">
    <location>
        <begin position="1002"/>
        <end position="1013"/>
    </location>
</feature>
<name>A0A061DBN9_BABBI</name>
<evidence type="ECO:0000256" key="5">
    <source>
        <dbReference type="ARBA" id="ARBA00022679"/>
    </source>
</evidence>
<dbReference type="SMART" id="SM00317">
    <property type="entry name" value="SET"/>
    <property type="match status" value="1"/>
</dbReference>
<dbReference type="GO" id="GO:0005694">
    <property type="term" value="C:chromosome"/>
    <property type="evidence" value="ECO:0007669"/>
    <property type="project" value="UniProtKB-SubCell"/>
</dbReference>
<feature type="domain" description="SET" evidence="9">
    <location>
        <begin position="1330"/>
        <end position="1452"/>
    </location>
</feature>
<evidence type="ECO:0000256" key="2">
    <source>
        <dbReference type="ARBA" id="ARBA00004286"/>
    </source>
</evidence>
<feature type="region of interest" description="Disordered" evidence="8">
    <location>
        <begin position="437"/>
        <end position="542"/>
    </location>
</feature>
<dbReference type="RefSeq" id="XP_012769548.1">
    <property type="nucleotide sequence ID" value="XM_012914094.1"/>
</dbReference>
<keyword evidence="3" id="KW-0158">Chromosome</keyword>
<evidence type="ECO:0000259" key="9">
    <source>
        <dbReference type="PROSITE" id="PS50280"/>
    </source>
</evidence>
<dbReference type="OMA" id="RTWCTHC"/>
<dbReference type="SUPFAM" id="SSF82199">
    <property type="entry name" value="SET domain"/>
    <property type="match status" value="1"/>
</dbReference>
<dbReference type="PROSITE" id="PS51215">
    <property type="entry name" value="AWS"/>
    <property type="match status" value="1"/>
</dbReference>
<feature type="compositionally biased region" description="Basic and acidic residues" evidence="8">
    <location>
        <begin position="302"/>
        <end position="325"/>
    </location>
</feature>
<feature type="region of interest" description="Disordered" evidence="8">
    <location>
        <begin position="1115"/>
        <end position="1226"/>
    </location>
</feature>
<accession>A0A061DBN9</accession>
<dbReference type="GeneID" id="24565903"/>
<proteinExistence type="predicted"/>
<dbReference type="STRING" id="5866.A0A061DBN9"/>
<feature type="domain" description="Post-SET" evidence="10">
    <location>
        <begin position="1460"/>
        <end position="1476"/>
    </location>
</feature>
<evidence type="ECO:0000256" key="4">
    <source>
        <dbReference type="ARBA" id="ARBA00022603"/>
    </source>
</evidence>
<dbReference type="InterPro" id="IPR050777">
    <property type="entry name" value="SET2_Histone-Lys_MeTrsfase"/>
</dbReference>
<dbReference type="Proteomes" id="UP000033188">
    <property type="component" value="Chromosome 3"/>
</dbReference>
<keyword evidence="7" id="KW-0539">Nucleus</keyword>
<dbReference type="InterPro" id="IPR046341">
    <property type="entry name" value="SET_dom_sf"/>
</dbReference>
<reference evidence="13" key="1">
    <citation type="journal article" date="2014" name="Nucleic Acids Res.">
        <title>The evolutionary dynamics of variant antigen genes in Babesia reveal a history of genomic innovation underlying host-parasite interaction.</title>
        <authorList>
            <person name="Jackson A.P."/>
            <person name="Otto T.D."/>
            <person name="Darby A."/>
            <person name="Ramaprasad A."/>
            <person name="Xia D."/>
            <person name="Echaide I.E."/>
            <person name="Farber M."/>
            <person name="Gahlot S."/>
            <person name="Gamble J."/>
            <person name="Gupta D."/>
            <person name="Gupta Y."/>
            <person name="Jackson L."/>
            <person name="Malandrin L."/>
            <person name="Malas T.B."/>
            <person name="Moussa E."/>
            <person name="Nair M."/>
            <person name="Reid A.J."/>
            <person name="Sanders M."/>
            <person name="Sharma J."/>
            <person name="Tracey A."/>
            <person name="Quail M.A."/>
            <person name="Weir W."/>
            <person name="Wastling J.M."/>
            <person name="Hall N."/>
            <person name="Willadsen P."/>
            <person name="Lingelbach K."/>
            <person name="Shiels B."/>
            <person name="Tait A."/>
            <person name="Berriman M."/>
            <person name="Allred D.R."/>
            <person name="Pain A."/>
        </authorList>
    </citation>
    <scope>NUCLEOTIDE SEQUENCE [LARGE SCALE GENOMIC DNA]</scope>
    <source>
        <strain evidence="13">Bond</strain>
    </source>
</reference>
<comment type="subcellular location">
    <subcellularLocation>
        <location evidence="2">Chromosome</location>
    </subcellularLocation>
    <subcellularLocation>
        <location evidence="1">Nucleus</location>
    </subcellularLocation>
</comment>
<organism evidence="12 13">
    <name type="scientific">Babesia bigemina</name>
    <dbReference type="NCBI Taxonomy" id="5866"/>
    <lineage>
        <taxon>Eukaryota</taxon>
        <taxon>Sar</taxon>
        <taxon>Alveolata</taxon>
        <taxon>Apicomplexa</taxon>
        <taxon>Aconoidasida</taxon>
        <taxon>Piroplasmida</taxon>
        <taxon>Babesiidae</taxon>
        <taxon>Babesia</taxon>
    </lineage>
</organism>
<evidence type="ECO:0000256" key="1">
    <source>
        <dbReference type="ARBA" id="ARBA00004123"/>
    </source>
</evidence>
<feature type="compositionally biased region" description="Polar residues" evidence="8">
    <location>
        <begin position="981"/>
        <end position="995"/>
    </location>
</feature>
<evidence type="ECO:0000259" key="11">
    <source>
        <dbReference type="PROSITE" id="PS51215"/>
    </source>
</evidence>
<dbReference type="InterPro" id="IPR003616">
    <property type="entry name" value="Post-SET_dom"/>
</dbReference>
<evidence type="ECO:0000256" key="6">
    <source>
        <dbReference type="ARBA" id="ARBA00022691"/>
    </source>
</evidence>
<protein>
    <submittedName>
        <fullName evidence="12">SET domain containing protein, putative</fullName>
    </submittedName>
</protein>
<feature type="domain" description="AWS" evidence="11">
    <location>
        <begin position="1283"/>
        <end position="1328"/>
    </location>
</feature>
<dbReference type="InterPro" id="IPR011011">
    <property type="entry name" value="Znf_FYVE_PHD"/>
</dbReference>
<dbReference type="PROSITE" id="PS50280">
    <property type="entry name" value="SET"/>
    <property type="match status" value="1"/>
</dbReference>